<dbReference type="PATRIC" id="fig|558151.6.peg.4736"/>
<sequence>MADIFVGKKYKVFIYLIKDIICIEIDIECFVLKDQFLGYIFGLWYRFGVDGFYVACAGKCDKKEGNGKDAGDCFYHGFCLFMDAFFVVSLKNAII</sequence>
<proteinExistence type="predicted"/>
<keyword evidence="2" id="KW-1185">Reference proteome</keyword>
<reference evidence="1 2" key="1">
    <citation type="journal article" date="2013" name="Int. J. Syst. Evol. Microbiol.">
        <title>Chryseobacterium angstadtii sp. nov., isolated from a newt tank.</title>
        <authorList>
            <person name="Kirk K.E."/>
            <person name="Hoffman J.A."/>
            <person name="Smith K.A."/>
            <person name="Strahan B.L."/>
            <person name="Failor K.C."/>
            <person name="Krebs J.E."/>
            <person name="Gale A.N."/>
            <person name="Do T.D."/>
            <person name="Sontag T.C."/>
            <person name="Batties A.M."/>
            <person name="Mistiszyn K."/>
            <person name="Newman J.D."/>
        </authorList>
    </citation>
    <scope>NUCLEOTIDE SEQUENCE [LARGE SCALE GENOMIC DNA]</scope>
    <source>
        <strain evidence="1 2">KM</strain>
    </source>
</reference>
<evidence type="ECO:0000313" key="2">
    <source>
        <dbReference type="Proteomes" id="UP000036261"/>
    </source>
</evidence>
<gene>
    <name evidence="1" type="ORF">ACM46_22625</name>
</gene>
<protein>
    <submittedName>
        <fullName evidence="1">Uncharacterized protein</fullName>
    </submittedName>
</protein>
<dbReference type="Proteomes" id="UP000036261">
    <property type="component" value="Unassembled WGS sequence"/>
</dbReference>
<organism evidence="1 2">
    <name type="scientific">Chryseobacterium angstadtii</name>
    <dbReference type="NCBI Taxonomy" id="558151"/>
    <lineage>
        <taxon>Bacteria</taxon>
        <taxon>Pseudomonadati</taxon>
        <taxon>Bacteroidota</taxon>
        <taxon>Flavobacteriia</taxon>
        <taxon>Flavobacteriales</taxon>
        <taxon>Weeksellaceae</taxon>
        <taxon>Chryseobacterium group</taxon>
        <taxon>Chryseobacterium</taxon>
    </lineage>
</organism>
<dbReference type="AlphaFoldDB" id="A0A0J7HY79"/>
<evidence type="ECO:0000313" key="1">
    <source>
        <dbReference type="EMBL" id="KMQ58496.1"/>
    </source>
</evidence>
<name>A0A0J7HY79_9FLAO</name>
<accession>A0A0J7HY79</accession>
<dbReference type="EMBL" id="LFND01000009">
    <property type="protein sequence ID" value="KMQ58496.1"/>
    <property type="molecule type" value="Genomic_DNA"/>
</dbReference>
<comment type="caution">
    <text evidence="1">The sequence shown here is derived from an EMBL/GenBank/DDBJ whole genome shotgun (WGS) entry which is preliminary data.</text>
</comment>